<evidence type="ECO:0000313" key="2">
    <source>
        <dbReference type="Proteomes" id="UP000193648"/>
    </source>
</evidence>
<sequence>MLSEFGETEVLWMDSIRTHCYVIVGLIVNLSVPFCRQAITRHDWTYYFIKHTHQQ</sequence>
<name>A0A1Y2GCU1_9FUNG</name>
<evidence type="ECO:0000313" key="1">
    <source>
        <dbReference type="EMBL" id="ORZ05528.1"/>
    </source>
</evidence>
<proteinExistence type="predicted"/>
<dbReference type="GeneID" id="33567440"/>
<dbReference type="Proteomes" id="UP000193648">
    <property type="component" value="Unassembled WGS sequence"/>
</dbReference>
<organism evidence="1 2">
    <name type="scientific">Lobosporangium transversale</name>
    <dbReference type="NCBI Taxonomy" id="64571"/>
    <lineage>
        <taxon>Eukaryota</taxon>
        <taxon>Fungi</taxon>
        <taxon>Fungi incertae sedis</taxon>
        <taxon>Mucoromycota</taxon>
        <taxon>Mortierellomycotina</taxon>
        <taxon>Mortierellomycetes</taxon>
        <taxon>Mortierellales</taxon>
        <taxon>Mortierellaceae</taxon>
        <taxon>Lobosporangium</taxon>
    </lineage>
</organism>
<dbReference type="AlphaFoldDB" id="A0A1Y2GCU1"/>
<gene>
    <name evidence="1" type="ORF">BCR41DRAFT_361739</name>
</gene>
<feature type="non-terminal residue" evidence="1">
    <location>
        <position position="1"/>
    </location>
</feature>
<keyword evidence="2" id="KW-1185">Reference proteome</keyword>
<dbReference type="RefSeq" id="XP_021877102.1">
    <property type="nucleotide sequence ID" value="XM_022025596.1"/>
</dbReference>
<accession>A0A1Y2GCU1</accession>
<dbReference type="InParanoid" id="A0A1Y2GCU1"/>
<protein>
    <submittedName>
        <fullName evidence="1">Uncharacterized protein</fullName>
    </submittedName>
</protein>
<reference evidence="1 2" key="1">
    <citation type="submission" date="2016-07" db="EMBL/GenBank/DDBJ databases">
        <title>Pervasive Adenine N6-methylation of Active Genes in Fungi.</title>
        <authorList>
            <consortium name="DOE Joint Genome Institute"/>
            <person name="Mondo S.J."/>
            <person name="Dannebaum R.O."/>
            <person name="Kuo R.C."/>
            <person name="Labutti K."/>
            <person name="Haridas S."/>
            <person name="Kuo A."/>
            <person name="Salamov A."/>
            <person name="Ahrendt S.R."/>
            <person name="Lipzen A."/>
            <person name="Sullivan W."/>
            <person name="Andreopoulos W.B."/>
            <person name="Clum A."/>
            <person name="Lindquist E."/>
            <person name="Daum C."/>
            <person name="Ramamoorthy G.K."/>
            <person name="Gryganskyi A."/>
            <person name="Culley D."/>
            <person name="Magnuson J.K."/>
            <person name="James T.Y."/>
            <person name="O'Malley M.A."/>
            <person name="Stajich J.E."/>
            <person name="Spatafora J.W."/>
            <person name="Visel A."/>
            <person name="Grigoriev I.V."/>
        </authorList>
    </citation>
    <scope>NUCLEOTIDE SEQUENCE [LARGE SCALE GENOMIC DNA]</scope>
    <source>
        <strain evidence="1 2">NRRL 3116</strain>
    </source>
</reference>
<dbReference type="EMBL" id="MCFF01000050">
    <property type="protein sequence ID" value="ORZ05528.1"/>
    <property type="molecule type" value="Genomic_DNA"/>
</dbReference>
<comment type="caution">
    <text evidence="1">The sequence shown here is derived from an EMBL/GenBank/DDBJ whole genome shotgun (WGS) entry which is preliminary data.</text>
</comment>
<dbReference type="OrthoDB" id="5348404at2759"/>